<dbReference type="RefSeq" id="WP_022278665.1">
    <property type="nucleotide sequence ID" value="NZ_CZAY01000005.1"/>
</dbReference>
<dbReference type="Proteomes" id="UP000095485">
    <property type="component" value="Unassembled WGS sequence"/>
</dbReference>
<protein>
    <submittedName>
        <fullName evidence="2">PrgI family protein</fullName>
    </submittedName>
</protein>
<feature type="transmembrane region" description="Helical" evidence="1">
    <location>
        <begin position="25"/>
        <end position="45"/>
    </location>
</feature>
<gene>
    <name evidence="2" type="ORF">ERS852526_00858</name>
</gene>
<dbReference type="OrthoDB" id="2060747at2"/>
<proteinExistence type="predicted"/>
<dbReference type="Pfam" id="PF12666">
    <property type="entry name" value="PrgI"/>
    <property type="match status" value="1"/>
</dbReference>
<evidence type="ECO:0000313" key="2">
    <source>
        <dbReference type="EMBL" id="CUP29709.1"/>
    </source>
</evidence>
<keyword evidence="1" id="KW-0812">Transmembrane</keyword>
<accession>A0A174M7I7</accession>
<dbReference type="GeneID" id="96228157"/>
<feature type="transmembrane region" description="Helical" evidence="1">
    <location>
        <begin position="51"/>
        <end position="68"/>
    </location>
</feature>
<reference evidence="2 3" key="1">
    <citation type="submission" date="2015-09" db="EMBL/GenBank/DDBJ databases">
        <authorList>
            <consortium name="Pathogen Informatics"/>
        </authorList>
    </citation>
    <scope>NUCLEOTIDE SEQUENCE [LARGE SCALE GENOMIC DNA]</scope>
    <source>
        <strain evidence="2 3">2789STDY5834914</strain>
    </source>
</reference>
<keyword evidence="1" id="KW-0472">Membrane</keyword>
<dbReference type="EMBL" id="CZAY01000005">
    <property type="protein sequence ID" value="CUP29709.1"/>
    <property type="molecule type" value="Genomic_DNA"/>
</dbReference>
<dbReference type="InterPro" id="IPR024414">
    <property type="entry name" value="Uncharacterised_PrgI"/>
</dbReference>
<dbReference type="AlphaFoldDB" id="A0A174M7I7"/>
<name>A0A174M7I7_9FIRM</name>
<evidence type="ECO:0000256" key="1">
    <source>
        <dbReference type="SAM" id="Phobius"/>
    </source>
</evidence>
<evidence type="ECO:0000313" key="3">
    <source>
        <dbReference type="Proteomes" id="UP000095485"/>
    </source>
</evidence>
<sequence>MEVKINREIRNYTEAMFFGLSLRQFIFSACACVVAVGIYFLLKPYVGTETVSWMCILGAAPFAALGFVKYNGMTAEKFIYAWIKSEFLMPKKLTFRSTNTYCELFKPSIEAKAKEAMKSND</sequence>
<organism evidence="2 3">
    <name type="scientific">Dorea longicatena</name>
    <dbReference type="NCBI Taxonomy" id="88431"/>
    <lineage>
        <taxon>Bacteria</taxon>
        <taxon>Bacillati</taxon>
        <taxon>Bacillota</taxon>
        <taxon>Clostridia</taxon>
        <taxon>Lachnospirales</taxon>
        <taxon>Lachnospiraceae</taxon>
        <taxon>Dorea</taxon>
    </lineage>
</organism>
<keyword evidence="1" id="KW-1133">Transmembrane helix</keyword>